<proteinExistence type="predicted"/>
<keyword evidence="1" id="KW-1185">Reference proteome</keyword>
<dbReference type="Proteomes" id="UP000694864">
    <property type="component" value="Chromosome 11"/>
</dbReference>
<dbReference type="RefSeq" id="XP_010439396.1">
    <property type="nucleotide sequence ID" value="XM_010441094.2"/>
</dbReference>
<evidence type="ECO:0000313" key="1">
    <source>
        <dbReference type="Proteomes" id="UP000694864"/>
    </source>
</evidence>
<dbReference type="GeneID" id="104722846"/>
<gene>
    <name evidence="2" type="primary">LOC104722846</name>
</gene>
<evidence type="ECO:0000313" key="2">
    <source>
        <dbReference type="RefSeq" id="XP_010439396.1"/>
    </source>
</evidence>
<reference evidence="1" key="1">
    <citation type="journal article" date="2014" name="Nat. Commun.">
        <title>The emerging biofuel crop Camelina sativa retains a highly undifferentiated hexaploid genome structure.</title>
        <authorList>
            <person name="Kagale S."/>
            <person name="Koh C."/>
            <person name="Nixon J."/>
            <person name="Bollina V."/>
            <person name="Clarke W.E."/>
            <person name="Tuteja R."/>
            <person name="Spillane C."/>
            <person name="Robinson S.J."/>
            <person name="Links M.G."/>
            <person name="Clarke C."/>
            <person name="Higgins E.E."/>
            <person name="Huebert T."/>
            <person name="Sharpe A.G."/>
            <person name="Parkin I.A."/>
        </authorList>
    </citation>
    <scope>NUCLEOTIDE SEQUENCE [LARGE SCALE GENOMIC DNA]</scope>
    <source>
        <strain evidence="1">cv. DH55</strain>
    </source>
</reference>
<accession>A0ABM0UD35</accession>
<protein>
    <submittedName>
        <fullName evidence="2">Uncharacterized protein LOC104722846</fullName>
    </submittedName>
</protein>
<organism evidence="1 2">
    <name type="scientific">Camelina sativa</name>
    <name type="common">False flax</name>
    <name type="synonym">Myagrum sativum</name>
    <dbReference type="NCBI Taxonomy" id="90675"/>
    <lineage>
        <taxon>Eukaryota</taxon>
        <taxon>Viridiplantae</taxon>
        <taxon>Streptophyta</taxon>
        <taxon>Embryophyta</taxon>
        <taxon>Tracheophyta</taxon>
        <taxon>Spermatophyta</taxon>
        <taxon>Magnoliopsida</taxon>
        <taxon>eudicotyledons</taxon>
        <taxon>Gunneridae</taxon>
        <taxon>Pentapetalae</taxon>
        <taxon>rosids</taxon>
        <taxon>malvids</taxon>
        <taxon>Brassicales</taxon>
        <taxon>Brassicaceae</taxon>
        <taxon>Camelineae</taxon>
        <taxon>Camelina</taxon>
    </lineage>
</organism>
<sequence length="105" mass="11894">MSQFRGFIGFSEANTYVFWNVDDWVPIPNGLYTLSMKEIIESQLEVMDFCGPVSIQSYGSKNTFSDDELLRKFSEAGIKTSILREGGSKYSGIYSMIIDMYLCAL</sequence>
<reference evidence="2" key="2">
    <citation type="submission" date="2025-08" db="UniProtKB">
        <authorList>
            <consortium name="RefSeq"/>
        </authorList>
    </citation>
    <scope>IDENTIFICATION</scope>
    <source>
        <tissue evidence="2">Leaf</tissue>
    </source>
</reference>
<name>A0ABM0UD35_CAMSA</name>